<comment type="function">
    <text evidence="4">Involved in the restart of stalled replication forks, which reloads the replicative helicase on sites other than the origin of replication; the PriA-PriB pathway is the major replication restart pathway. During primosome assembly it facilitates complex formation between PriA and DnaT on DNA; stabilizes PriA on DNA. Stimulates the DNA unwinding activity of PriA helicase.</text>
</comment>
<dbReference type="NCBIfam" id="TIGR04418">
    <property type="entry name" value="PriB_gamma"/>
    <property type="match status" value="1"/>
</dbReference>
<comment type="similarity">
    <text evidence="4">Belongs to the PriB family.</text>
</comment>
<dbReference type="GO" id="GO:0003697">
    <property type="term" value="F:single-stranded DNA binding"/>
    <property type="evidence" value="ECO:0007669"/>
    <property type="project" value="UniProtKB-UniRule"/>
</dbReference>
<dbReference type="GO" id="GO:1990077">
    <property type="term" value="C:primosome complex"/>
    <property type="evidence" value="ECO:0007669"/>
    <property type="project" value="UniProtKB-UniRule"/>
</dbReference>
<comment type="caution">
    <text evidence="5">The sequence shown here is derived from an EMBL/GenBank/DDBJ whole genome shotgun (WGS) entry which is preliminary data.</text>
</comment>
<gene>
    <name evidence="4 5" type="primary">priB</name>
    <name evidence="5" type="ORF">H9906_08405</name>
</gene>
<dbReference type="PROSITE" id="PS50935">
    <property type="entry name" value="SSB"/>
    <property type="match status" value="1"/>
</dbReference>
<reference evidence="5" key="1">
    <citation type="journal article" date="2021" name="PeerJ">
        <title>Extensive microbial diversity within the chicken gut microbiome revealed by metagenomics and culture.</title>
        <authorList>
            <person name="Gilroy R."/>
            <person name="Ravi A."/>
            <person name="Getino M."/>
            <person name="Pursley I."/>
            <person name="Horton D.L."/>
            <person name="Alikhan N.F."/>
            <person name="Baker D."/>
            <person name="Gharbi K."/>
            <person name="Hall N."/>
            <person name="Watson M."/>
            <person name="Adriaenssens E.M."/>
            <person name="Foster-Nyarko E."/>
            <person name="Jarju S."/>
            <person name="Secka A."/>
            <person name="Antonio M."/>
            <person name="Oren A."/>
            <person name="Chaudhuri R.R."/>
            <person name="La Ragione R."/>
            <person name="Hildebrand F."/>
            <person name="Pallen M.J."/>
        </authorList>
    </citation>
    <scope>NUCLEOTIDE SEQUENCE</scope>
    <source>
        <strain evidence="5">9264</strain>
    </source>
</reference>
<sequence>MNQFRLQATLNQLSAVRYTPVGIPVLELGLHHQSEVIEANLARQLQFTMDAIALGEVALQLADLPLGSELALQGFMAPRRKDSSFLVFHIQQAQAYYAGGATVVV</sequence>
<dbReference type="SUPFAM" id="SSF50249">
    <property type="entry name" value="Nucleic acid-binding proteins"/>
    <property type="match status" value="1"/>
</dbReference>
<proteinExistence type="inferred from homology"/>
<dbReference type="InterPro" id="IPR012340">
    <property type="entry name" value="NA-bd_OB-fold"/>
</dbReference>
<evidence type="ECO:0000256" key="3">
    <source>
        <dbReference type="ARBA" id="ARBA00023125"/>
    </source>
</evidence>
<dbReference type="InterPro" id="IPR000424">
    <property type="entry name" value="Primosome_PriB/ssb"/>
</dbReference>
<dbReference type="PIRSF" id="PIRSF003135">
    <property type="entry name" value="Primosomal_n"/>
    <property type="match status" value="1"/>
</dbReference>
<dbReference type="EMBL" id="DWUQ01000175">
    <property type="protein sequence ID" value="HJD45028.1"/>
    <property type="molecule type" value="Genomic_DNA"/>
</dbReference>
<keyword evidence="2 4" id="KW-0235">DNA replication</keyword>
<dbReference type="Gene3D" id="2.40.50.140">
    <property type="entry name" value="Nucleic acid-binding proteins"/>
    <property type="match status" value="1"/>
</dbReference>
<dbReference type="GO" id="GO:0006269">
    <property type="term" value="P:DNA replication, synthesis of primer"/>
    <property type="evidence" value="ECO:0007669"/>
    <property type="project" value="UniProtKB-KW"/>
</dbReference>
<dbReference type="AlphaFoldDB" id="A0A9D2RH85"/>
<evidence type="ECO:0000313" key="5">
    <source>
        <dbReference type="EMBL" id="HJD45028.1"/>
    </source>
</evidence>
<dbReference type="Pfam" id="PF22657">
    <property type="entry name" value="SSB_1"/>
    <property type="match status" value="1"/>
</dbReference>
<name>A0A9D2RH85_9BURK</name>
<evidence type="ECO:0000313" key="6">
    <source>
        <dbReference type="Proteomes" id="UP000823889"/>
    </source>
</evidence>
<protein>
    <recommendedName>
        <fullName evidence="4">Replication restart protein PriB</fullName>
    </recommendedName>
</protein>
<evidence type="ECO:0000256" key="2">
    <source>
        <dbReference type="ARBA" id="ARBA00022705"/>
    </source>
</evidence>
<keyword evidence="1 4" id="KW-0639">Primosome</keyword>
<evidence type="ECO:0000256" key="4">
    <source>
        <dbReference type="HAMAP-Rule" id="MF_00720"/>
    </source>
</evidence>
<organism evidence="5 6">
    <name type="scientific">Candidatus Paenalcaligenes intestinipullorum</name>
    <dbReference type="NCBI Taxonomy" id="2838718"/>
    <lineage>
        <taxon>Bacteria</taxon>
        <taxon>Pseudomonadati</taxon>
        <taxon>Pseudomonadota</taxon>
        <taxon>Betaproteobacteria</taxon>
        <taxon>Burkholderiales</taxon>
        <taxon>Alcaligenaceae</taxon>
        <taxon>Paenalcaligenes</taxon>
    </lineage>
</organism>
<accession>A0A9D2RH85</accession>
<dbReference type="Proteomes" id="UP000823889">
    <property type="component" value="Unassembled WGS sequence"/>
</dbReference>
<evidence type="ECO:0000256" key="1">
    <source>
        <dbReference type="ARBA" id="ARBA00022515"/>
    </source>
</evidence>
<dbReference type="HAMAP" id="MF_00720">
    <property type="entry name" value="PriB"/>
    <property type="match status" value="1"/>
</dbReference>
<dbReference type="InterPro" id="IPR023646">
    <property type="entry name" value="Prisomal_replication_PriB"/>
</dbReference>
<keyword evidence="3 4" id="KW-0238">DNA-binding</keyword>
<comment type="subunit">
    <text evidence="4">Homodimer. Interacts with PriA and DnaT. Component of the replication restart primosome. Primosome assembly occurs via a 'hand-off' mechanism. PriA binds to replication forks, subsequently PriB then DnaT bind; DnaT then displaces ssDNA to generate the helicase loading substrate.</text>
</comment>
<reference evidence="5" key="2">
    <citation type="submission" date="2021-04" db="EMBL/GenBank/DDBJ databases">
        <authorList>
            <person name="Gilroy R."/>
        </authorList>
    </citation>
    <scope>NUCLEOTIDE SEQUENCE</scope>
    <source>
        <strain evidence="5">9264</strain>
    </source>
</reference>